<dbReference type="Proteomes" id="UP001327560">
    <property type="component" value="Chromosome 2"/>
</dbReference>
<proteinExistence type="predicted"/>
<keyword evidence="2" id="KW-1185">Reference proteome</keyword>
<evidence type="ECO:0000313" key="1">
    <source>
        <dbReference type="EMBL" id="WOK97593.1"/>
    </source>
</evidence>
<accession>A0AAQ3JWS3</accession>
<sequence length="300" mass="33021">MGWSDSETNDLDDGETPPMLLARVTVTGDAKRSRQVGDLSIPLPAPPSLDFLGVKAASDHAVNVFEGMMATSEALNAKILSFVEAVKKKFAGADVRKHHFRTCKKSTVIRSLVSGFPPSFSRYPKRNDSLVSPVKDAFKGKSCLVKTKESREAPTAYNSNSPGTRDMDTNRSMRSQYYLRISAATWEGINLLCSKGLKVISTGSCDIGDQLLRFIRSYFFGYEADPMVWKIKAMNDGSMLLLCPSTTTKAYLLSWCVMNVQSEFVEFDEWNFAAGRVVTPLQLTAGLSLCSIPRASTKPL</sequence>
<gene>
    <name evidence="1" type="ORF">Cni_G06301</name>
</gene>
<dbReference type="AlphaFoldDB" id="A0AAQ3JWS3"/>
<organism evidence="1 2">
    <name type="scientific">Canna indica</name>
    <name type="common">Indian-shot</name>
    <dbReference type="NCBI Taxonomy" id="4628"/>
    <lineage>
        <taxon>Eukaryota</taxon>
        <taxon>Viridiplantae</taxon>
        <taxon>Streptophyta</taxon>
        <taxon>Embryophyta</taxon>
        <taxon>Tracheophyta</taxon>
        <taxon>Spermatophyta</taxon>
        <taxon>Magnoliopsida</taxon>
        <taxon>Liliopsida</taxon>
        <taxon>Zingiberales</taxon>
        <taxon>Cannaceae</taxon>
        <taxon>Canna</taxon>
    </lineage>
</organism>
<evidence type="ECO:0000313" key="2">
    <source>
        <dbReference type="Proteomes" id="UP001327560"/>
    </source>
</evidence>
<name>A0AAQ3JWS3_9LILI</name>
<dbReference type="EMBL" id="CP136891">
    <property type="protein sequence ID" value="WOK97593.1"/>
    <property type="molecule type" value="Genomic_DNA"/>
</dbReference>
<protein>
    <submittedName>
        <fullName evidence="1">Uncharacterized protein</fullName>
    </submittedName>
</protein>
<reference evidence="1 2" key="1">
    <citation type="submission" date="2023-10" db="EMBL/GenBank/DDBJ databases">
        <title>Chromosome-scale genome assembly provides insights into flower coloration mechanisms of Canna indica.</title>
        <authorList>
            <person name="Li C."/>
        </authorList>
    </citation>
    <scope>NUCLEOTIDE SEQUENCE [LARGE SCALE GENOMIC DNA]</scope>
    <source>
        <tissue evidence="1">Flower</tissue>
    </source>
</reference>